<reference evidence="2" key="1">
    <citation type="journal article" date="2019" name="Int. J. Syst. Evol. Microbiol.">
        <title>The Global Catalogue of Microorganisms (GCM) 10K type strain sequencing project: providing services to taxonomists for standard genome sequencing and annotation.</title>
        <authorList>
            <consortium name="The Broad Institute Genomics Platform"/>
            <consortium name="The Broad Institute Genome Sequencing Center for Infectious Disease"/>
            <person name="Wu L."/>
            <person name="Ma J."/>
        </authorList>
    </citation>
    <scope>NUCLEOTIDE SEQUENCE [LARGE SCALE GENOMIC DNA]</scope>
    <source>
        <strain evidence="2">JCM 10303</strain>
    </source>
</reference>
<dbReference type="NCBIfam" id="TIGR04141">
    <property type="entry name" value="TIGR04141 family sporadically distributed protein"/>
    <property type="match status" value="1"/>
</dbReference>
<sequence>MPRRTSCSTVSLYRLDGELDLADCLLDSSSADDLEDHEVQLDEVTCRLVMGRMHSDEPSWAAHVNSLTGLPVRLPSSQPFGVLLVPLPPWTYALIWGHGHRLLDAEVIEQNFGLLFGIRRLDPAHLRTVSRSAMDITARTTQTSIPGGGDVGSFGMEPYGEFVSRFKGPADLNDLTYGTETGRDPQIEVGDNLKAPLPRFGTALLSDLNAITKIVDEPDDDSSLRFAHLVRRVKSRDPERSRLEGRLAEALANGAEYHPLGIAWPANDLRAAEEAWSFKVKSLGGSGPLVLEPSMELDVLSEQFRGMPADVRLHRLRTARVVPCADDAGTEEIGTSTSLRRWIVFETTIDHVRYCYFQGEWFRIGEEYVERIRDQVEQLLTRKNTTLTFPVWNRRAGHADEHSYCHQVAERDGYLCFDRNFAHTPFHPKFELCDVVGPNDELVHIKWLGAATAASHLYTQAAVSAEALRDEPDAARQLNEKIQELSPGRPEAQPSKVVLAIAGRSWDPQQLFTLSQVSLLRLDRTLRSYNTTLEFANIPHVRRPARKRGRR</sequence>
<accession>A0ABP3MZM9</accession>
<name>A0ABP3MZM9_SACER</name>
<dbReference type="RefSeq" id="WP_009944174.1">
    <property type="nucleotide sequence ID" value="NZ_BAAAGS010000017.1"/>
</dbReference>
<keyword evidence="2" id="KW-1185">Reference proteome</keyword>
<dbReference type="Pfam" id="PF19614">
    <property type="entry name" value="DUF6119"/>
    <property type="match status" value="1"/>
</dbReference>
<dbReference type="Proteomes" id="UP001500729">
    <property type="component" value="Unassembled WGS sequence"/>
</dbReference>
<gene>
    <name evidence="1" type="ORF">GCM10009533_30300</name>
</gene>
<evidence type="ECO:0000313" key="2">
    <source>
        <dbReference type="Proteomes" id="UP001500729"/>
    </source>
</evidence>
<dbReference type="InterPro" id="IPR026487">
    <property type="entry name" value="CHP04141"/>
</dbReference>
<protein>
    <submittedName>
        <fullName evidence="1">TIGR04141 family sporadically distributed protein</fullName>
    </submittedName>
</protein>
<dbReference type="EMBL" id="BAAAGS010000017">
    <property type="protein sequence ID" value="GAA0528978.1"/>
    <property type="molecule type" value="Genomic_DNA"/>
</dbReference>
<comment type="caution">
    <text evidence="1">The sequence shown here is derived from an EMBL/GenBank/DDBJ whole genome shotgun (WGS) entry which is preliminary data.</text>
</comment>
<evidence type="ECO:0000313" key="1">
    <source>
        <dbReference type="EMBL" id="GAA0528978.1"/>
    </source>
</evidence>
<organism evidence="1 2">
    <name type="scientific">Saccharopolyspora erythraea</name>
    <name type="common">Streptomyces erythraeus</name>
    <dbReference type="NCBI Taxonomy" id="1836"/>
    <lineage>
        <taxon>Bacteria</taxon>
        <taxon>Bacillati</taxon>
        <taxon>Actinomycetota</taxon>
        <taxon>Actinomycetes</taxon>
        <taxon>Pseudonocardiales</taxon>
        <taxon>Pseudonocardiaceae</taxon>
        <taxon>Saccharopolyspora</taxon>
    </lineage>
</organism>
<proteinExistence type="predicted"/>